<sequence length="89" mass="9651">MVRANPRLLGFSTPQPKKSNYSPECAGVGTVIERLAFRQGRAGEWYRCCTKCKNIHFPPQPGTPPHLVEAIEAARTSSSVLLGVDAQGV</sequence>
<evidence type="ECO:0000313" key="2">
    <source>
        <dbReference type="EMBL" id="PIL28437.1"/>
    </source>
</evidence>
<protein>
    <submittedName>
        <fullName evidence="2">Uncharacterized protein</fullName>
    </submittedName>
</protein>
<keyword evidence="3" id="KW-1185">Reference proteome</keyword>
<accession>A0A2G8S3Y0</accession>
<reference evidence="2 3" key="1">
    <citation type="journal article" date="2015" name="Sci. Rep.">
        <title>Chromosome-level genome map provides insights into diverse defense mechanisms in the medicinal fungus Ganoderma sinense.</title>
        <authorList>
            <person name="Zhu Y."/>
            <person name="Xu J."/>
            <person name="Sun C."/>
            <person name="Zhou S."/>
            <person name="Xu H."/>
            <person name="Nelson D.R."/>
            <person name="Qian J."/>
            <person name="Song J."/>
            <person name="Luo H."/>
            <person name="Xiang L."/>
            <person name="Li Y."/>
            <person name="Xu Z."/>
            <person name="Ji A."/>
            <person name="Wang L."/>
            <person name="Lu S."/>
            <person name="Hayward A."/>
            <person name="Sun W."/>
            <person name="Li X."/>
            <person name="Schwartz D.C."/>
            <person name="Wang Y."/>
            <person name="Chen S."/>
        </authorList>
    </citation>
    <scope>NUCLEOTIDE SEQUENCE [LARGE SCALE GENOMIC DNA]</scope>
    <source>
        <strain evidence="2 3">ZZ0214-1</strain>
    </source>
</reference>
<proteinExistence type="predicted"/>
<dbReference type="OrthoDB" id="2754643at2759"/>
<evidence type="ECO:0000256" key="1">
    <source>
        <dbReference type="SAM" id="MobiDB-lite"/>
    </source>
</evidence>
<gene>
    <name evidence="2" type="ORF">GSI_08471</name>
</gene>
<comment type="caution">
    <text evidence="2">The sequence shown here is derived from an EMBL/GenBank/DDBJ whole genome shotgun (WGS) entry which is preliminary data.</text>
</comment>
<evidence type="ECO:0000313" key="3">
    <source>
        <dbReference type="Proteomes" id="UP000230002"/>
    </source>
</evidence>
<dbReference type="Proteomes" id="UP000230002">
    <property type="component" value="Unassembled WGS sequence"/>
</dbReference>
<dbReference type="AlphaFoldDB" id="A0A2G8S3Y0"/>
<feature type="region of interest" description="Disordered" evidence="1">
    <location>
        <begin position="1"/>
        <end position="22"/>
    </location>
</feature>
<dbReference type="EMBL" id="AYKW01000023">
    <property type="protein sequence ID" value="PIL28437.1"/>
    <property type="molecule type" value="Genomic_DNA"/>
</dbReference>
<name>A0A2G8S3Y0_9APHY</name>
<organism evidence="2 3">
    <name type="scientific">Ganoderma sinense ZZ0214-1</name>
    <dbReference type="NCBI Taxonomy" id="1077348"/>
    <lineage>
        <taxon>Eukaryota</taxon>
        <taxon>Fungi</taxon>
        <taxon>Dikarya</taxon>
        <taxon>Basidiomycota</taxon>
        <taxon>Agaricomycotina</taxon>
        <taxon>Agaricomycetes</taxon>
        <taxon>Polyporales</taxon>
        <taxon>Polyporaceae</taxon>
        <taxon>Ganoderma</taxon>
    </lineage>
</organism>
<feature type="compositionally biased region" description="Polar residues" evidence="1">
    <location>
        <begin position="12"/>
        <end position="22"/>
    </location>
</feature>